<reference evidence="5" key="1">
    <citation type="journal article" date="2019" name="Int. J. Syst. Evol. Microbiol.">
        <title>The Global Catalogue of Microorganisms (GCM) 10K type strain sequencing project: providing services to taxonomists for standard genome sequencing and annotation.</title>
        <authorList>
            <consortium name="The Broad Institute Genomics Platform"/>
            <consortium name="The Broad Institute Genome Sequencing Center for Infectious Disease"/>
            <person name="Wu L."/>
            <person name="Ma J."/>
        </authorList>
    </citation>
    <scope>NUCLEOTIDE SEQUENCE [LARGE SCALE GENOMIC DNA]</scope>
    <source>
        <strain evidence="5">CCM 4481</strain>
    </source>
</reference>
<dbReference type="PROSITE" id="PS00018">
    <property type="entry name" value="EF_HAND_1"/>
    <property type="match status" value="2"/>
</dbReference>
<evidence type="ECO:0000313" key="4">
    <source>
        <dbReference type="EMBL" id="MFC4525877.1"/>
    </source>
</evidence>
<feature type="compositionally biased region" description="Basic and acidic residues" evidence="1">
    <location>
        <begin position="93"/>
        <end position="105"/>
    </location>
</feature>
<feature type="region of interest" description="Disordered" evidence="1">
    <location>
        <begin position="56"/>
        <end position="78"/>
    </location>
</feature>
<proteinExistence type="predicted"/>
<evidence type="ECO:0000313" key="5">
    <source>
        <dbReference type="Proteomes" id="UP001595961"/>
    </source>
</evidence>
<name>A0ABV9BYZ5_9GAMM</name>
<accession>A0ABV9BYZ5</accession>
<dbReference type="Pfam" id="PF13202">
    <property type="entry name" value="EF-hand_5"/>
    <property type="match status" value="3"/>
</dbReference>
<feature type="region of interest" description="Disordered" evidence="1">
    <location>
        <begin position="93"/>
        <end position="112"/>
    </location>
</feature>
<gene>
    <name evidence="4" type="ORF">ACFO5W_04435</name>
</gene>
<dbReference type="Gene3D" id="1.10.238.10">
    <property type="entry name" value="EF-hand"/>
    <property type="match status" value="1"/>
</dbReference>
<feature type="chain" id="PRO_5046124206" evidence="2">
    <location>
        <begin position="22"/>
        <end position="112"/>
    </location>
</feature>
<evidence type="ECO:0000256" key="2">
    <source>
        <dbReference type="SAM" id="SignalP"/>
    </source>
</evidence>
<evidence type="ECO:0000259" key="3">
    <source>
        <dbReference type="PROSITE" id="PS50222"/>
    </source>
</evidence>
<dbReference type="SUPFAM" id="SSF47473">
    <property type="entry name" value="EF-hand"/>
    <property type="match status" value="1"/>
</dbReference>
<feature type="domain" description="EF-hand" evidence="3">
    <location>
        <begin position="20"/>
        <end position="55"/>
    </location>
</feature>
<dbReference type="EMBL" id="JBHSGA010000008">
    <property type="protein sequence ID" value="MFC4525877.1"/>
    <property type="molecule type" value="Genomic_DNA"/>
</dbReference>
<comment type="caution">
    <text evidence="4">The sequence shown here is derived from an EMBL/GenBank/DDBJ whole genome shotgun (WGS) entry which is preliminary data.</text>
</comment>
<dbReference type="RefSeq" id="WP_266150596.1">
    <property type="nucleotide sequence ID" value="NZ_CP064028.1"/>
</dbReference>
<dbReference type="PROSITE" id="PS50222">
    <property type="entry name" value="EF_HAND_2"/>
    <property type="match status" value="1"/>
</dbReference>
<dbReference type="Proteomes" id="UP001595961">
    <property type="component" value="Unassembled WGS sequence"/>
</dbReference>
<keyword evidence="2" id="KW-0732">Signal</keyword>
<evidence type="ECO:0000256" key="1">
    <source>
        <dbReference type="SAM" id="MobiDB-lite"/>
    </source>
</evidence>
<dbReference type="CDD" id="cd00051">
    <property type="entry name" value="EFh"/>
    <property type="match status" value="1"/>
</dbReference>
<sequence>MRGRRLIVLAALILPPLAAWAQSTPAEYLREFDTDGDGRVSEAEYVEHMSEGFRRMDRDGNGVLEGDELPGGHGRPITLKQFQDNLRRQFHKLDRNHDGYLDARELTQPPQP</sequence>
<dbReference type="InterPro" id="IPR018247">
    <property type="entry name" value="EF_Hand_1_Ca_BS"/>
</dbReference>
<organism evidence="4 5">
    <name type="scientific">Dyella halodurans</name>
    <dbReference type="NCBI Taxonomy" id="1920171"/>
    <lineage>
        <taxon>Bacteria</taxon>
        <taxon>Pseudomonadati</taxon>
        <taxon>Pseudomonadota</taxon>
        <taxon>Gammaproteobacteria</taxon>
        <taxon>Lysobacterales</taxon>
        <taxon>Rhodanobacteraceae</taxon>
        <taxon>Dyella</taxon>
    </lineage>
</organism>
<dbReference type="InterPro" id="IPR011992">
    <property type="entry name" value="EF-hand-dom_pair"/>
</dbReference>
<feature type="signal peptide" evidence="2">
    <location>
        <begin position="1"/>
        <end position="21"/>
    </location>
</feature>
<protein>
    <submittedName>
        <fullName evidence="4">EF-hand domain-containing protein</fullName>
    </submittedName>
</protein>
<keyword evidence="5" id="KW-1185">Reference proteome</keyword>
<dbReference type="InterPro" id="IPR002048">
    <property type="entry name" value="EF_hand_dom"/>
</dbReference>